<dbReference type="InterPro" id="IPR037294">
    <property type="entry name" value="ABC_BtuC-like"/>
</dbReference>
<feature type="transmembrane region" description="Helical" evidence="8">
    <location>
        <begin position="303"/>
        <end position="322"/>
    </location>
</feature>
<dbReference type="CDD" id="cd06550">
    <property type="entry name" value="TM_ABC_iron-siderophores_like"/>
    <property type="match status" value="1"/>
</dbReference>
<dbReference type="RefSeq" id="WP_188177321.1">
    <property type="nucleotide sequence ID" value="NZ_JACVVD010000011.1"/>
</dbReference>
<keyword evidence="3" id="KW-0813">Transport</keyword>
<dbReference type="SUPFAM" id="SSF81345">
    <property type="entry name" value="ABC transporter involved in vitamin B12 uptake, BtuC"/>
    <property type="match status" value="1"/>
</dbReference>
<evidence type="ECO:0000256" key="4">
    <source>
        <dbReference type="ARBA" id="ARBA00022475"/>
    </source>
</evidence>
<keyword evidence="6 8" id="KW-1133">Transmembrane helix</keyword>
<evidence type="ECO:0000256" key="7">
    <source>
        <dbReference type="ARBA" id="ARBA00023136"/>
    </source>
</evidence>
<comment type="subcellular location">
    <subcellularLocation>
        <location evidence="1">Cell membrane</location>
        <topology evidence="1">Multi-pass membrane protein</topology>
    </subcellularLocation>
</comment>
<accession>A0A926KU30</accession>
<dbReference type="Pfam" id="PF01032">
    <property type="entry name" value="FecCD"/>
    <property type="match status" value="1"/>
</dbReference>
<dbReference type="FunFam" id="1.10.3470.10:FF:000001">
    <property type="entry name" value="Vitamin B12 ABC transporter permease BtuC"/>
    <property type="match status" value="1"/>
</dbReference>
<evidence type="ECO:0000256" key="1">
    <source>
        <dbReference type="ARBA" id="ARBA00004651"/>
    </source>
</evidence>
<evidence type="ECO:0000256" key="8">
    <source>
        <dbReference type="SAM" id="Phobius"/>
    </source>
</evidence>
<name>A0A926KU30_9BACL</name>
<protein>
    <submittedName>
        <fullName evidence="9">Iron ABC transporter permease</fullName>
    </submittedName>
</protein>
<proteinExistence type="inferred from homology"/>
<keyword evidence="7 8" id="KW-0472">Membrane</keyword>
<dbReference type="AlphaFoldDB" id="A0A926KU30"/>
<keyword evidence="10" id="KW-1185">Reference proteome</keyword>
<dbReference type="InterPro" id="IPR000522">
    <property type="entry name" value="ABC_transptr_permease_BtuC"/>
</dbReference>
<dbReference type="EMBL" id="JACVVD010000011">
    <property type="protein sequence ID" value="MBD0383542.1"/>
    <property type="molecule type" value="Genomic_DNA"/>
</dbReference>
<dbReference type="Gene3D" id="1.10.3470.10">
    <property type="entry name" value="ABC transporter involved in vitamin B12 uptake, BtuC"/>
    <property type="match status" value="1"/>
</dbReference>
<comment type="similarity">
    <text evidence="2">Belongs to the binding-protein-dependent transport system permease family. FecCD subfamily.</text>
</comment>
<comment type="caution">
    <text evidence="9">The sequence shown here is derived from an EMBL/GenBank/DDBJ whole genome shotgun (WGS) entry which is preliminary data.</text>
</comment>
<dbReference type="GO" id="GO:0022857">
    <property type="term" value="F:transmembrane transporter activity"/>
    <property type="evidence" value="ECO:0007669"/>
    <property type="project" value="InterPro"/>
</dbReference>
<gene>
    <name evidence="9" type="ORF">ICC18_25895</name>
</gene>
<sequence>MNRQIALLGCGIAAVIILFFTDLSTGSLLIPLDVVWASLWGERASDHHLIVASVRIPRACIALVVGTGMAVAGTCMQALTRNPLASPELLGINNGAALAVVIALSAVPGSPFWVYNAFAFTGAALAAAFIFALSSTGSKRLTPLKIIVAGTAVSLLLGSATQGVLLLNERSLDEMRFWLAGSVSGRTIIHLLQGLPFIAAGLMGAMLLGNRMNILQLGDESAAGIGVKTQTTKRLLFLCVVLLSASCVTIAGPIAFVGFAVPHIVRGLSGPDYRWIIVHSMLFGAALMMLADSAAKLIIHPGEVPVGVMTVILGAPFFIQLARRKEWKL</sequence>
<feature type="transmembrane region" description="Helical" evidence="8">
    <location>
        <begin position="235"/>
        <end position="261"/>
    </location>
</feature>
<dbReference type="PANTHER" id="PTHR30472">
    <property type="entry name" value="FERRIC ENTEROBACTIN TRANSPORT SYSTEM PERMEASE PROTEIN"/>
    <property type="match status" value="1"/>
</dbReference>
<evidence type="ECO:0000313" key="10">
    <source>
        <dbReference type="Proteomes" id="UP000650466"/>
    </source>
</evidence>
<evidence type="ECO:0000256" key="2">
    <source>
        <dbReference type="ARBA" id="ARBA00007935"/>
    </source>
</evidence>
<dbReference type="Proteomes" id="UP000650466">
    <property type="component" value="Unassembled WGS sequence"/>
</dbReference>
<evidence type="ECO:0000313" key="9">
    <source>
        <dbReference type="EMBL" id="MBD0383542.1"/>
    </source>
</evidence>
<keyword evidence="4" id="KW-1003">Cell membrane</keyword>
<feature type="transmembrane region" description="Helical" evidence="8">
    <location>
        <begin position="113"/>
        <end position="134"/>
    </location>
</feature>
<feature type="transmembrane region" description="Helical" evidence="8">
    <location>
        <begin position="56"/>
        <end position="76"/>
    </location>
</feature>
<feature type="transmembrane region" description="Helical" evidence="8">
    <location>
        <begin position="146"/>
        <end position="167"/>
    </location>
</feature>
<dbReference type="GO" id="GO:0005886">
    <property type="term" value="C:plasma membrane"/>
    <property type="evidence" value="ECO:0007669"/>
    <property type="project" value="UniProtKB-SubCell"/>
</dbReference>
<dbReference type="GO" id="GO:0033214">
    <property type="term" value="P:siderophore-iron import into cell"/>
    <property type="evidence" value="ECO:0007669"/>
    <property type="project" value="TreeGrafter"/>
</dbReference>
<feature type="transmembrane region" description="Helical" evidence="8">
    <location>
        <begin position="88"/>
        <end position="107"/>
    </location>
</feature>
<keyword evidence="5 8" id="KW-0812">Transmembrane</keyword>
<organism evidence="9 10">
    <name type="scientific">Paenibacillus sedimenti</name>
    <dbReference type="NCBI Taxonomy" id="2770274"/>
    <lineage>
        <taxon>Bacteria</taxon>
        <taxon>Bacillati</taxon>
        <taxon>Bacillota</taxon>
        <taxon>Bacilli</taxon>
        <taxon>Bacillales</taxon>
        <taxon>Paenibacillaceae</taxon>
        <taxon>Paenibacillus</taxon>
    </lineage>
</organism>
<reference evidence="9" key="1">
    <citation type="submission" date="2020-09" db="EMBL/GenBank/DDBJ databases">
        <title>Draft Genome Sequence of Paenibacillus sp. WST5.</title>
        <authorList>
            <person name="Bao Z."/>
        </authorList>
    </citation>
    <scope>NUCLEOTIDE SEQUENCE</scope>
    <source>
        <strain evidence="9">WST5</strain>
    </source>
</reference>
<evidence type="ECO:0000256" key="3">
    <source>
        <dbReference type="ARBA" id="ARBA00022448"/>
    </source>
</evidence>
<feature type="transmembrane region" description="Helical" evidence="8">
    <location>
        <begin position="187"/>
        <end position="208"/>
    </location>
</feature>
<dbReference type="PANTHER" id="PTHR30472:SF1">
    <property type="entry name" value="FE(3+) DICITRATE TRANSPORT SYSTEM PERMEASE PROTEIN FECC-RELATED"/>
    <property type="match status" value="1"/>
</dbReference>
<feature type="transmembrane region" description="Helical" evidence="8">
    <location>
        <begin position="7"/>
        <end position="30"/>
    </location>
</feature>
<evidence type="ECO:0000256" key="5">
    <source>
        <dbReference type="ARBA" id="ARBA00022692"/>
    </source>
</evidence>
<evidence type="ECO:0000256" key="6">
    <source>
        <dbReference type="ARBA" id="ARBA00022989"/>
    </source>
</evidence>